<dbReference type="InterPro" id="IPR029063">
    <property type="entry name" value="SAM-dependent_MTases_sf"/>
</dbReference>
<dbReference type="Pfam" id="PF03059">
    <property type="entry name" value="NAS"/>
    <property type="match status" value="1"/>
</dbReference>
<dbReference type="GO" id="GO:0030418">
    <property type="term" value="P:nicotianamine biosynthetic process"/>
    <property type="evidence" value="ECO:0007669"/>
    <property type="project" value="InterPro"/>
</dbReference>
<dbReference type="PROSITE" id="PS51142">
    <property type="entry name" value="NAS"/>
    <property type="match status" value="1"/>
</dbReference>
<evidence type="ECO:0000313" key="5">
    <source>
        <dbReference type="Proteomes" id="UP001140560"/>
    </source>
</evidence>
<reference evidence="4" key="1">
    <citation type="submission" date="2022-10" db="EMBL/GenBank/DDBJ databases">
        <title>Tapping the CABI collections for fungal endophytes: first genome assemblies for Collariella, Neodidymelliopsis, Ascochyta clinopodiicola, Didymella pomorum, Didymosphaeria variabile, Neocosmospora piperis and Neocucurbitaria cava.</title>
        <authorList>
            <person name="Hill R."/>
        </authorList>
    </citation>
    <scope>NUCLEOTIDE SEQUENCE</scope>
    <source>
        <strain evidence="4">IMI 356814</strain>
    </source>
</reference>
<dbReference type="SUPFAM" id="SSF53335">
    <property type="entry name" value="S-adenosyl-L-methionine-dependent methyltransferases"/>
    <property type="match status" value="1"/>
</dbReference>
<dbReference type="EMBL" id="JAPEUY010000018">
    <property type="protein sequence ID" value="KAJ4364065.1"/>
    <property type="molecule type" value="Genomic_DNA"/>
</dbReference>
<evidence type="ECO:0000256" key="3">
    <source>
        <dbReference type="ARBA" id="ARBA00022691"/>
    </source>
</evidence>
<keyword evidence="2" id="KW-0808">Transferase</keyword>
<dbReference type="InterPro" id="IPR004298">
    <property type="entry name" value="Nicotian_synth"/>
</dbReference>
<evidence type="ECO:0000256" key="1">
    <source>
        <dbReference type="ARBA" id="ARBA00007009"/>
    </source>
</evidence>
<dbReference type="GO" id="GO:0030410">
    <property type="term" value="F:nicotianamine synthase activity"/>
    <property type="evidence" value="ECO:0007669"/>
    <property type="project" value="InterPro"/>
</dbReference>
<keyword evidence="3" id="KW-0949">S-adenosyl-L-methionine</keyword>
<proteinExistence type="inferred from homology"/>
<comment type="similarity">
    <text evidence="1">Belongs to the nicotianamine synthase (NAS)-like family.</text>
</comment>
<dbReference type="AlphaFoldDB" id="A0A9W8Y0F3"/>
<dbReference type="PANTHER" id="PTHR32266">
    <property type="entry name" value="NICOTIANAMINE SYNTHASE 3"/>
    <property type="match status" value="1"/>
</dbReference>
<evidence type="ECO:0000313" key="4">
    <source>
        <dbReference type="EMBL" id="KAJ4364065.1"/>
    </source>
</evidence>
<comment type="caution">
    <text evidence="4">The sequence shown here is derived from an EMBL/GenBank/DDBJ whole genome shotgun (WGS) entry which is preliminary data.</text>
</comment>
<feature type="non-terminal residue" evidence="4">
    <location>
        <position position="1"/>
    </location>
</feature>
<dbReference type="OrthoDB" id="1858069at2759"/>
<gene>
    <name evidence="4" type="ORF">N0V83_009520</name>
</gene>
<evidence type="ECO:0000256" key="2">
    <source>
        <dbReference type="ARBA" id="ARBA00022679"/>
    </source>
</evidence>
<dbReference type="Proteomes" id="UP001140560">
    <property type="component" value="Unassembled WGS sequence"/>
</dbReference>
<name>A0A9W8Y0F3_9PLEO</name>
<accession>A0A9W8Y0F3</accession>
<dbReference type="PANTHER" id="PTHR32266:SF12">
    <property type="entry name" value="NICOTIANAMINE SYNTHASE 3"/>
    <property type="match status" value="1"/>
</dbReference>
<sequence>MAILAHQVFTEMQSIYVELSTLPSLAPSEQVNNRLTRLVNLCISPNSTSLMPQFSSILGAKRLCEHLRPICAEAEGDLERHWAKRMIKSAVEANKSTSSTQRLLNAFPYYQNYIDLCRLECSTLEAFLPNSTPTPSKLAFIGSGPLPLTSICVLDRYPNATVHNIDRDGSALEVSHELCKQLGYASRMSFAQEDISSLNDGKEKADWKTFEVVFLAALVGMDTPSKLAILASLAGKLRPGTLVVTRSAQGLRSVLYP</sequence>
<organism evidence="4 5">
    <name type="scientific">Neocucurbitaria cava</name>
    <dbReference type="NCBI Taxonomy" id="798079"/>
    <lineage>
        <taxon>Eukaryota</taxon>
        <taxon>Fungi</taxon>
        <taxon>Dikarya</taxon>
        <taxon>Ascomycota</taxon>
        <taxon>Pezizomycotina</taxon>
        <taxon>Dothideomycetes</taxon>
        <taxon>Pleosporomycetidae</taxon>
        <taxon>Pleosporales</taxon>
        <taxon>Pleosporineae</taxon>
        <taxon>Cucurbitariaceae</taxon>
        <taxon>Neocucurbitaria</taxon>
    </lineage>
</organism>
<protein>
    <recommendedName>
        <fullName evidence="6">Nicotianamine synthase</fullName>
    </recommendedName>
</protein>
<keyword evidence="5" id="KW-1185">Reference proteome</keyword>
<dbReference type="Gene3D" id="3.40.50.150">
    <property type="entry name" value="Vaccinia Virus protein VP39"/>
    <property type="match status" value="1"/>
</dbReference>
<evidence type="ECO:0008006" key="6">
    <source>
        <dbReference type="Google" id="ProtNLM"/>
    </source>
</evidence>